<evidence type="ECO:0000313" key="10">
    <source>
        <dbReference type="EMBL" id="KAK9034905.1"/>
    </source>
</evidence>
<dbReference type="SUPFAM" id="SSF52540">
    <property type="entry name" value="P-loop containing nucleoside triphosphate hydrolases"/>
    <property type="match status" value="1"/>
</dbReference>
<evidence type="ECO:0000256" key="6">
    <source>
        <dbReference type="ARBA" id="ARBA00022777"/>
    </source>
</evidence>
<evidence type="ECO:0000313" key="11">
    <source>
        <dbReference type="Proteomes" id="UP001396334"/>
    </source>
</evidence>
<keyword evidence="11" id="KW-1185">Reference proteome</keyword>
<dbReference type="EC" id="2.7.1.12" evidence="3"/>
<dbReference type="Proteomes" id="UP001396334">
    <property type="component" value="Unassembled WGS sequence"/>
</dbReference>
<evidence type="ECO:0000256" key="3">
    <source>
        <dbReference type="ARBA" id="ARBA00012054"/>
    </source>
</evidence>
<dbReference type="Gene3D" id="3.40.50.300">
    <property type="entry name" value="P-loop containing nucleotide triphosphate hydrolases"/>
    <property type="match status" value="1"/>
</dbReference>
<evidence type="ECO:0000256" key="8">
    <source>
        <dbReference type="ARBA" id="ARBA00029835"/>
    </source>
</evidence>
<gene>
    <name evidence="10" type="ORF">V6N11_076958</name>
</gene>
<comment type="pathway">
    <text evidence="1">Carbohydrate acid metabolism; D-gluconate degradation.</text>
</comment>
<dbReference type="EMBL" id="JBBPBN010000006">
    <property type="protein sequence ID" value="KAK9034905.1"/>
    <property type="molecule type" value="Genomic_DNA"/>
</dbReference>
<keyword evidence="4" id="KW-0808">Transferase</keyword>
<evidence type="ECO:0000256" key="4">
    <source>
        <dbReference type="ARBA" id="ARBA00022679"/>
    </source>
</evidence>
<keyword evidence="5" id="KW-0547">Nucleotide-binding</keyword>
<dbReference type="InterPro" id="IPR027417">
    <property type="entry name" value="P-loop_NTPase"/>
</dbReference>
<evidence type="ECO:0000256" key="1">
    <source>
        <dbReference type="ARBA" id="ARBA00004875"/>
    </source>
</evidence>
<reference evidence="10 11" key="1">
    <citation type="journal article" date="2024" name="G3 (Bethesda)">
        <title>Genome assembly of Hibiscus sabdariffa L. provides insights into metabolisms of medicinal natural products.</title>
        <authorList>
            <person name="Kim T."/>
        </authorList>
    </citation>
    <scope>NUCLEOTIDE SEQUENCE [LARGE SCALE GENOMIC DNA]</scope>
    <source>
        <strain evidence="10">TK-2024</strain>
        <tissue evidence="10">Old leaves</tissue>
    </source>
</reference>
<accession>A0ABR2TBM5</accession>
<proteinExistence type="inferred from homology"/>
<protein>
    <recommendedName>
        <fullName evidence="3">gluconokinase</fullName>
        <ecNumber evidence="3">2.7.1.12</ecNumber>
    </recommendedName>
    <alternativeName>
        <fullName evidence="8">Gluconate kinase</fullName>
    </alternativeName>
</protein>
<evidence type="ECO:0000256" key="5">
    <source>
        <dbReference type="ARBA" id="ARBA00022741"/>
    </source>
</evidence>
<keyword evidence="7" id="KW-0067">ATP-binding</keyword>
<dbReference type="InterPro" id="IPR031322">
    <property type="entry name" value="Shikimate/glucono_kinase"/>
</dbReference>
<keyword evidence="6" id="KW-0418">Kinase</keyword>
<sequence length="66" mass="7323">MAVDHKGRAVVIMGVSGAGKSTIGDMLAKVLNCSFLDADDFHPPLNKETLQRNFKICRCRLCTWEL</sequence>
<dbReference type="InterPro" id="IPR006001">
    <property type="entry name" value="Therm_gnt_kin"/>
</dbReference>
<evidence type="ECO:0000256" key="9">
    <source>
        <dbReference type="ARBA" id="ARBA00048090"/>
    </source>
</evidence>
<comment type="similarity">
    <text evidence="2">Belongs to the gluconokinase GntK/GntV family.</text>
</comment>
<evidence type="ECO:0000256" key="7">
    <source>
        <dbReference type="ARBA" id="ARBA00022840"/>
    </source>
</evidence>
<name>A0ABR2TBM5_9ROSI</name>
<evidence type="ECO:0000256" key="2">
    <source>
        <dbReference type="ARBA" id="ARBA00008420"/>
    </source>
</evidence>
<comment type="catalytic activity">
    <reaction evidence="9">
        <text>D-gluconate + ATP = 6-phospho-D-gluconate + ADP + H(+)</text>
        <dbReference type="Rhea" id="RHEA:19433"/>
        <dbReference type="ChEBI" id="CHEBI:15378"/>
        <dbReference type="ChEBI" id="CHEBI:18391"/>
        <dbReference type="ChEBI" id="CHEBI:30616"/>
        <dbReference type="ChEBI" id="CHEBI:58759"/>
        <dbReference type="ChEBI" id="CHEBI:456216"/>
        <dbReference type="EC" id="2.7.1.12"/>
    </reaction>
</comment>
<organism evidence="10 11">
    <name type="scientific">Hibiscus sabdariffa</name>
    <name type="common">roselle</name>
    <dbReference type="NCBI Taxonomy" id="183260"/>
    <lineage>
        <taxon>Eukaryota</taxon>
        <taxon>Viridiplantae</taxon>
        <taxon>Streptophyta</taxon>
        <taxon>Embryophyta</taxon>
        <taxon>Tracheophyta</taxon>
        <taxon>Spermatophyta</taxon>
        <taxon>Magnoliopsida</taxon>
        <taxon>eudicotyledons</taxon>
        <taxon>Gunneridae</taxon>
        <taxon>Pentapetalae</taxon>
        <taxon>rosids</taxon>
        <taxon>malvids</taxon>
        <taxon>Malvales</taxon>
        <taxon>Malvaceae</taxon>
        <taxon>Malvoideae</taxon>
        <taxon>Hibiscus</taxon>
    </lineage>
</organism>
<dbReference type="PANTHER" id="PTHR43442">
    <property type="entry name" value="GLUCONOKINASE-RELATED"/>
    <property type="match status" value="1"/>
</dbReference>
<comment type="caution">
    <text evidence="10">The sequence shown here is derived from an EMBL/GenBank/DDBJ whole genome shotgun (WGS) entry which is preliminary data.</text>
</comment>
<dbReference type="Pfam" id="PF01202">
    <property type="entry name" value="SKI"/>
    <property type="match status" value="1"/>
</dbReference>
<dbReference type="PANTHER" id="PTHR43442:SF3">
    <property type="entry name" value="GLUCONOKINASE-RELATED"/>
    <property type="match status" value="1"/>
</dbReference>